<sequence>MNSEIVLTSILLGSQDNIKSRKVLKGSFVLEEGQMDIYEIRKINAAICDVNDYEDEGTYYASGKVKVTMDYLVEKDCDNVESITYYLPFFLNREDKLEELQLERLSINVLFPRSLEIEAYVISCSCK</sequence>
<organism evidence="1 2">
    <name type="scientific">Pseudobacteroides cellulosolvens ATCC 35603 = DSM 2933</name>
    <dbReference type="NCBI Taxonomy" id="398512"/>
    <lineage>
        <taxon>Bacteria</taxon>
        <taxon>Bacillati</taxon>
        <taxon>Bacillota</taxon>
        <taxon>Clostridia</taxon>
        <taxon>Eubacteriales</taxon>
        <taxon>Oscillospiraceae</taxon>
        <taxon>Pseudobacteroides</taxon>
    </lineage>
</organism>
<protein>
    <submittedName>
        <fullName evidence="1">Uncharacterized protein</fullName>
    </submittedName>
</protein>
<keyword evidence="2" id="KW-1185">Reference proteome</keyword>
<reference evidence="2" key="1">
    <citation type="submission" date="2015-07" db="EMBL/GenBank/DDBJ databases">
        <title>Near-Complete Genome Sequence of the Cellulolytic Bacterium Bacteroides (Pseudobacteroides) cellulosolvens ATCC 35603.</title>
        <authorList>
            <person name="Dassa B."/>
            <person name="Utturkar S.M."/>
            <person name="Klingeman D.M."/>
            <person name="Hurt R.A."/>
            <person name="Keller M."/>
            <person name="Xu J."/>
            <person name="Reddy Y.H.K."/>
            <person name="Borovok I."/>
            <person name="Grinberg I.R."/>
            <person name="Lamed R."/>
            <person name="Zhivin O."/>
            <person name="Bayer E.A."/>
            <person name="Brown S.D."/>
        </authorList>
    </citation>
    <scope>NUCLEOTIDE SEQUENCE [LARGE SCALE GENOMIC DNA]</scope>
    <source>
        <strain evidence="2">DSM 2933</strain>
    </source>
</reference>
<dbReference type="AlphaFoldDB" id="A0A0L6JX40"/>
<name>A0A0L6JX40_9FIRM</name>
<proteinExistence type="predicted"/>
<gene>
    <name evidence="1" type="ORF">Bccel_5698</name>
</gene>
<evidence type="ECO:0000313" key="2">
    <source>
        <dbReference type="Proteomes" id="UP000036923"/>
    </source>
</evidence>
<dbReference type="RefSeq" id="WP_036940081.1">
    <property type="nucleotide sequence ID" value="NZ_JQKC01000010.1"/>
</dbReference>
<dbReference type="EMBL" id="LGTC01000001">
    <property type="protein sequence ID" value="KNY30418.1"/>
    <property type="molecule type" value="Genomic_DNA"/>
</dbReference>
<comment type="caution">
    <text evidence="1">The sequence shown here is derived from an EMBL/GenBank/DDBJ whole genome shotgun (WGS) entry which is preliminary data.</text>
</comment>
<dbReference type="Proteomes" id="UP000036923">
    <property type="component" value="Unassembled WGS sequence"/>
</dbReference>
<evidence type="ECO:0000313" key="1">
    <source>
        <dbReference type="EMBL" id="KNY30418.1"/>
    </source>
</evidence>
<accession>A0A0L6JX40</accession>